<reference evidence="9 10" key="1">
    <citation type="submission" date="2023-07" db="EMBL/GenBank/DDBJ databases">
        <title>Genomic Encyclopedia of Type Strains, Phase IV (KMG-IV): sequencing the most valuable type-strain genomes for metagenomic binning, comparative biology and taxonomic classification.</title>
        <authorList>
            <person name="Goeker M."/>
        </authorList>
    </citation>
    <scope>NUCLEOTIDE SEQUENCE [LARGE SCALE GENOMIC DNA]</scope>
    <source>
        <strain evidence="9 10">DSM 9768</strain>
    </source>
</reference>
<accession>A0ABT9ZSL4</accession>
<comment type="similarity">
    <text evidence="7">Belongs to the binding-protein-dependent transport system permease family.</text>
</comment>
<keyword evidence="4 7" id="KW-0812">Transmembrane</keyword>
<evidence type="ECO:0000256" key="3">
    <source>
        <dbReference type="ARBA" id="ARBA00022475"/>
    </source>
</evidence>
<sequence>MQTVSPVKTSKHLEIKKKKKKWKHTFTICMFIAPALFIYGLYVLYPILSTFQLSLSSWDGNPAGPTFIGLDNYIRLLSDPIFFKALRNNILVVLTSVFIQIPLGLILALLLFAPLKGLRVFSTVYFMPFLMSTVAIGLLWIFIFDPINGPLNKFIQTLGMKPVAWLGSPDTAMFSVLLVIVWQFAPFYMILFKAAMVGIPDELYESASIDGATGVKKFIYITLPLLIPTMVTSSILAIVGSLKQFDLFYIMTGGGPSNATELMGTYMYKNAFLSFNMGYASTIAFTMFLIAFIVTVIIQVLEYYRRKKGVFS</sequence>
<evidence type="ECO:0000256" key="4">
    <source>
        <dbReference type="ARBA" id="ARBA00022692"/>
    </source>
</evidence>
<evidence type="ECO:0000256" key="6">
    <source>
        <dbReference type="ARBA" id="ARBA00023136"/>
    </source>
</evidence>
<evidence type="ECO:0000256" key="5">
    <source>
        <dbReference type="ARBA" id="ARBA00022989"/>
    </source>
</evidence>
<name>A0ABT9ZSL4_9BACI</name>
<protein>
    <submittedName>
        <fullName evidence="9">Raffinose/stachyose/melibiose transport system permease protein</fullName>
    </submittedName>
</protein>
<gene>
    <name evidence="9" type="ORF">J2S74_000537</name>
</gene>
<dbReference type="Gene3D" id="1.10.3720.10">
    <property type="entry name" value="MetI-like"/>
    <property type="match status" value="1"/>
</dbReference>
<evidence type="ECO:0000256" key="7">
    <source>
        <dbReference type="RuleBase" id="RU363032"/>
    </source>
</evidence>
<dbReference type="Pfam" id="PF00528">
    <property type="entry name" value="BPD_transp_1"/>
    <property type="match status" value="1"/>
</dbReference>
<dbReference type="CDD" id="cd06261">
    <property type="entry name" value="TM_PBP2"/>
    <property type="match status" value="1"/>
</dbReference>
<dbReference type="InterPro" id="IPR000515">
    <property type="entry name" value="MetI-like"/>
</dbReference>
<evidence type="ECO:0000313" key="10">
    <source>
        <dbReference type="Proteomes" id="UP001230005"/>
    </source>
</evidence>
<comment type="caution">
    <text evidence="9">The sequence shown here is derived from an EMBL/GenBank/DDBJ whole genome shotgun (WGS) entry which is preliminary data.</text>
</comment>
<dbReference type="Proteomes" id="UP001230005">
    <property type="component" value="Unassembled WGS sequence"/>
</dbReference>
<keyword evidence="6 7" id="KW-0472">Membrane</keyword>
<dbReference type="PANTHER" id="PTHR30193:SF37">
    <property type="entry name" value="INNER MEMBRANE ABC TRANSPORTER PERMEASE PROTEIN YCJO"/>
    <property type="match status" value="1"/>
</dbReference>
<evidence type="ECO:0000259" key="8">
    <source>
        <dbReference type="PROSITE" id="PS50928"/>
    </source>
</evidence>
<evidence type="ECO:0000256" key="2">
    <source>
        <dbReference type="ARBA" id="ARBA00022448"/>
    </source>
</evidence>
<feature type="domain" description="ABC transmembrane type-1" evidence="8">
    <location>
        <begin position="86"/>
        <end position="298"/>
    </location>
</feature>
<dbReference type="EMBL" id="JAUSUG010000002">
    <property type="protein sequence ID" value="MDQ0253165.1"/>
    <property type="molecule type" value="Genomic_DNA"/>
</dbReference>
<feature type="transmembrane region" description="Helical" evidence="7">
    <location>
        <begin position="277"/>
        <end position="298"/>
    </location>
</feature>
<keyword evidence="2 7" id="KW-0813">Transport</keyword>
<dbReference type="InterPro" id="IPR051393">
    <property type="entry name" value="ABC_transporter_permease"/>
</dbReference>
<keyword evidence="5 7" id="KW-1133">Transmembrane helix</keyword>
<dbReference type="RefSeq" id="WP_307321469.1">
    <property type="nucleotide sequence ID" value="NZ_JAUSUG010000002.1"/>
</dbReference>
<feature type="transmembrane region" description="Helical" evidence="7">
    <location>
        <begin position="124"/>
        <end position="143"/>
    </location>
</feature>
<keyword evidence="10" id="KW-1185">Reference proteome</keyword>
<feature type="transmembrane region" description="Helical" evidence="7">
    <location>
        <begin position="90"/>
        <end position="112"/>
    </location>
</feature>
<dbReference type="InterPro" id="IPR035906">
    <property type="entry name" value="MetI-like_sf"/>
</dbReference>
<feature type="transmembrane region" description="Helical" evidence="7">
    <location>
        <begin position="172"/>
        <end position="197"/>
    </location>
</feature>
<feature type="transmembrane region" description="Helical" evidence="7">
    <location>
        <begin position="26"/>
        <end position="48"/>
    </location>
</feature>
<feature type="transmembrane region" description="Helical" evidence="7">
    <location>
        <begin position="218"/>
        <end position="239"/>
    </location>
</feature>
<comment type="subcellular location">
    <subcellularLocation>
        <location evidence="1 7">Cell membrane</location>
        <topology evidence="1 7">Multi-pass membrane protein</topology>
    </subcellularLocation>
</comment>
<dbReference type="PROSITE" id="PS50928">
    <property type="entry name" value="ABC_TM1"/>
    <property type="match status" value="1"/>
</dbReference>
<organism evidence="9 10">
    <name type="scientific">Evansella vedderi</name>
    <dbReference type="NCBI Taxonomy" id="38282"/>
    <lineage>
        <taxon>Bacteria</taxon>
        <taxon>Bacillati</taxon>
        <taxon>Bacillota</taxon>
        <taxon>Bacilli</taxon>
        <taxon>Bacillales</taxon>
        <taxon>Bacillaceae</taxon>
        <taxon>Evansella</taxon>
    </lineage>
</organism>
<proteinExistence type="inferred from homology"/>
<keyword evidence="3" id="KW-1003">Cell membrane</keyword>
<evidence type="ECO:0000256" key="1">
    <source>
        <dbReference type="ARBA" id="ARBA00004651"/>
    </source>
</evidence>
<dbReference type="PANTHER" id="PTHR30193">
    <property type="entry name" value="ABC TRANSPORTER PERMEASE PROTEIN"/>
    <property type="match status" value="1"/>
</dbReference>
<dbReference type="SUPFAM" id="SSF161098">
    <property type="entry name" value="MetI-like"/>
    <property type="match status" value="1"/>
</dbReference>
<evidence type="ECO:0000313" key="9">
    <source>
        <dbReference type="EMBL" id="MDQ0253165.1"/>
    </source>
</evidence>